<accession>A0ABV5FU40</accession>
<evidence type="ECO:0000313" key="2">
    <source>
        <dbReference type="EMBL" id="MFB9070199.1"/>
    </source>
</evidence>
<evidence type="ECO:0000256" key="1">
    <source>
        <dbReference type="SAM" id="MobiDB-lite"/>
    </source>
</evidence>
<sequence length="92" mass="9648">MHGAEPTEPDGAAGARDVDDLGVVDDPVDAHRGLLGAGEPIPAAAGARRRDQGQIAAQVRPGRGRLDREERRRPDHQGGYHAIDDHADAGST</sequence>
<gene>
    <name evidence="2" type="ORF">ACFFX0_02935</name>
</gene>
<protein>
    <submittedName>
        <fullName evidence="2">Uncharacterized protein</fullName>
    </submittedName>
</protein>
<organism evidence="2 3">
    <name type="scientific">Citricoccus parietis</name>
    <dbReference type="NCBI Taxonomy" id="592307"/>
    <lineage>
        <taxon>Bacteria</taxon>
        <taxon>Bacillati</taxon>
        <taxon>Actinomycetota</taxon>
        <taxon>Actinomycetes</taxon>
        <taxon>Micrococcales</taxon>
        <taxon>Micrococcaceae</taxon>
        <taxon>Citricoccus</taxon>
    </lineage>
</organism>
<feature type="compositionally biased region" description="Low complexity" evidence="1">
    <location>
        <begin position="33"/>
        <end position="46"/>
    </location>
</feature>
<evidence type="ECO:0000313" key="3">
    <source>
        <dbReference type="Proteomes" id="UP001589575"/>
    </source>
</evidence>
<keyword evidence="3" id="KW-1185">Reference proteome</keyword>
<proteinExistence type="predicted"/>
<name>A0ABV5FU40_9MICC</name>
<feature type="region of interest" description="Disordered" evidence="1">
    <location>
        <begin position="1"/>
        <end position="92"/>
    </location>
</feature>
<feature type="compositionally biased region" description="Basic and acidic residues" evidence="1">
    <location>
        <begin position="64"/>
        <end position="92"/>
    </location>
</feature>
<dbReference type="Proteomes" id="UP001589575">
    <property type="component" value="Unassembled WGS sequence"/>
</dbReference>
<dbReference type="EMBL" id="JBHMFI010000001">
    <property type="protein sequence ID" value="MFB9070199.1"/>
    <property type="molecule type" value="Genomic_DNA"/>
</dbReference>
<comment type="caution">
    <text evidence="2">The sequence shown here is derived from an EMBL/GenBank/DDBJ whole genome shotgun (WGS) entry which is preliminary data.</text>
</comment>
<reference evidence="2 3" key="1">
    <citation type="submission" date="2024-09" db="EMBL/GenBank/DDBJ databases">
        <authorList>
            <person name="Sun Q."/>
            <person name="Mori K."/>
        </authorList>
    </citation>
    <scope>NUCLEOTIDE SEQUENCE [LARGE SCALE GENOMIC DNA]</scope>
    <source>
        <strain evidence="2 3">CCM 7609</strain>
    </source>
</reference>